<sequence length="775" mass="87683">MDANEDLYSDYDYDIGGFGSAPSSNPFQPKTPGFPASRMGTASRLRTAGGTEVRPMTSTTGSGFSSKPGSSLGRPANFDPLNQGRGPAPPLAKREDNSAEDKAREYEKQVHALVEASADLALKGDADGALEKAKDAGKRERALCKHREANGLVDQINIDLTYAVCFNLAHAYHGARMHDEALHTYSLLVKNKQYPQSGRLRVNMGNIYFEQQKYQTAIKMYRMALDQIPNTGKHIRFKIFRNIGNAFVKLGQFSDAVQSYETIMGGDPDFHTGFNLILCYYALGDAEKMRRGFQKLISIPLEANDDDADDLDRALGSESKEEFKEETKHDKETAAAKDGLRHELLKREKEARTYMLTAARLIAPELRIDGDDSKMAGYQFCIESLKQDHESVSSEMEIERALKYMRVKEFGKAIEALKAFEKRDQHLKAMAATNLSFIYFLEGDIRSADKYADLAYEHDRYNARALVNKGNCLAVRGDYDTAKQFYLEAIGVEADCVEAIYDLGLVNLKMELWAEALQAFEKLHQVVPNNAEVIYQIAALHEAQGQVDVALKWYNILITRVPSDPGVLLRMGQLCNRNDDEAQAFHFHLESYRHYPVSLDVISWLGVWYVKSEMYEKAIHFFERAAQIQPKEVKWRLMVTSCYRRMGNYQRALELYEKVHAEHPENAECLRYLVAICKDLGQPCDHYQAKLSRLDQRTQQQSQGQLTRAAPQRDRTPPRPYSPERRASPPQQQHLAAPKARGLADQNPERPRTAAKRPDEDEFDDADVGEMLPGM</sequence>
<comment type="caution">
    <text evidence="3">The sequence shown here is derived from an EMBL/GenBank/DDBJ whole genome shotgun (WGS) entry which is preliminary data.</text>
</comment>
<dbReference type="Pfam" id="PF13181">
    <property type="entry name" value="TPR_8"/>
    <property type="match status" value="1"/>
</dbReference>
<dbReference type="Pfam" id="PF13424">
    <property type="entry name" value="TPR_12"/>
    <property type="match status" value="1"/>
</dbReference>
<name>A0A8J2S308_9STRA</name>
<dbReference type="PANTHER" id="PTHR44117">
    <property type="entry name" value="INTRAFLAGELLAR TRANSPORT PROTEIN 88 HOMOLOG"/>
    <property type="match status" value="1"/>
</dbReference>
<dbReference type="Pfam" id="PF13432">
    <property type="entry name" value="TPR_16"/>
    <property type="match status" value="1"/>
</dbReference>
<feature type="compositionally biased region" description="Basic and acidic residues" evidence="2">
    <location>
        <begin position="747"/>
        <end position="759"/>
    </location>
</feature>
<dbReference type="OrthoDB" id="1926212at2759"/>
<evidence type="ECO:0000313" key="3">
    <source>
        <dbReference type="EMBL" id="CAH0363998.1"/>
    </source>
</evidence>
<dbReference type="GO" id="GO:0042073">
    <property type="term" value="P:intraciliary transport"/>
    <property type="evidence" value="ECO:0007669"/>
    <property type="project" value="TreeGrafter"/>
</dbReference>
<feature type="repeat" description="TPR" evidence="1">
    <location>
        <begin position="497"/>
        <end position="530"/>
    </location>
</feature>
<protein>
    <submittedName>
        <fullName evidence="3">Uncharacterized protein</fullName>
    </submittedName>
</protein>
<dbReference type="AlphaFoldDB" id="A0A8J2S308"/>
<dbReference type="GO" id="GO:0097730">
    <property type="term" value="C:non-motile cilium"/>
    <property type="evidence" value="ECO:0007669"/>
    <property type="project" value="TreeGrafter"/>
</dbReference>
<evidence type="ECO:0000256" key="2">
    <source>
        <dbReference type="SAM" id="MobiDB-lite"/>
    </source>
</evidence>
<dbReference type="InterPro" id="IPR019734">
    <property type="entry name" value="TPR_rpt"/>
</dbReference>
<dbReference type="PROSITE" id="PS50005">
    <property type="entry name" value="TPR"/>
    <property type="match status" value="5"/>
</dbReference>
<feature type="repeat" description="TPR" evidence="1">
    <location>
        <begin position="237"/>
        <end position="270"/>
    </location>
</feature>
<accession>A0A8J2S308</accession>
<dbReference type="SMART" id="SM00028">
    <property type="entry name" value="TPR"/>
    <property type="match status" value="11"/>
</dbReference>
<feature type="repeat" description="TPR" evidence="1">
    <location>
        <begin position="599"/>
        <end position="632"/>
    </location>
</feature>
<dbReference type="GO" id="GO:0036064">
    <property type="term" value="C:ciliary basal body"/>
    <property type="evidence" value="ECO:0007669"/>
    <property type="project" value="TreeGrafter"/>
</dbReference>
<evidence type="ECO:0000256" key="1">
    <source>
        <dbReference type="PROSITE-ProRule" id="PRU00339"/>
    </source>
</evidence>
<organism evidence="3 4">
    <name type="scientific">Pelagomonas calceolata</name>
    <dbReference type="NCBI Taxonomy" id="35677"/>
    <lineage>
        <taxon>Eukaryota</taxon>
        <taxon>Sar</taxon>
        <taxon>Stramenopiles</taxon>
        <taxon>Ochrophyta</taxon>
        <taxon>Pelagophyceae</taxon>
        <taxon>Pelagomonadales</taxon>
        <taxon>Pelagomonadaceae</taxon>
        <taxon>Pelagomonas</taxon>
    </lineage>
</organism>
<feature type="repeat" description="TPR" evidence="1">
    <location>
        <begin position="633"/>
        <end position="666"/>
    </location>
</feature>
<dbReference type="PANTHER" id="PTHR44117:SF1">
    <property type="entry name" value="INTRAFLAGELLAR TRANSPORT PROTEIN 88 HOMOLOG"/>
    <property type="match status" value="1"/>
</dbReference>
<dbReference type="GO" id="GO:1905515">
    <property type="term" value="P:non-motile cilium assembly"/>
    <property type="evidence" value="ECO:0007669"/>
    <property type="project" value="TreeGrafter"/>
</dbReference>
<keyword evidence="1" id="KW-0802">TPR repeat</keyword>
<dbReference type="GO" id="GO:0097546">
    <property type="term" value="C:ciliary base"/>
    <property type="evidence" value="ECO:0007669"/>
    <property type="project" value="TreeGrafter"/>
</dbReference>
<dbReference type="Pfam" id="PF12895">
    <property type="entry name" value="ANAPC3"/>
    <property type="match status" value="1"/>
</dbReference>
<dbReference type="GO" id="GO:0019894">
    <property type="term" value="F:kinesin binding"/>
    <property type="evidence" value="ECO:0007669"/>
    <property type="project" value="TreeGrafter"/>
</dbReference>
<dbReference type="Proteomes" id="UP000789595">
    <property type="component" value="Unassembled WGS sequence"/>
</dbReference>
<dbReference type="SUPFAM" id="SSF48452">
    <property type="entry name" value="TPR-like"/>
    <property type="match status" value="3"/>
</dbReference>
<feature type="compositionally biased region" description="Basic and acidic residues" evidence="2">
    <location>
        <begin position="711"/>
        <end position="727"/>
    </location>
</feature>
<evidence type="ECO:0000313" key="4">
    <source>
        <dbReference type="Proteomes" id="UP000789595"/>
    </source>
</evidence>
<feature type="repeat" description="TPR" evidence="1">
    <location>
        <begin position="198"/>
        <end position="231"/>
    </location>
</feature>
<keyword evidence="4" id="KW-1185">Reference proteome</keyword>
<feature type="compositionally biased region" description="Low complexity" evidence="2">
    <location>
        <begin position="697"/>
        <end position="708"/>
    </location>
</feature>
<feature type="compositionally biased region" description="Acidic residues" evidence="2">
    <location>
        <begin position="1"/>
        <end position="13"/>
    </location>
</feature>
<feature type="compositionally biased region" description="Polar residues" evidence="2">
    <location>
        <begin position="56"/>
        <end position="69"/>
    </location>
</feature>
<proteinExistence type="predicted"/>
<dbReference type="InterPro" id="IPR011990">
    <property type="entry name" value="TPR-like_helical_dom_sf"/>
</dbReference>
<dbReference type="Gene3D" id="1.25.40.10">
    <property type="entry name" value="Tetratricopeptide repeat domain"/>
    <property type="match status" value="3"/>
</dbReference>
<dbReference type="GO" id="GO:0005814">
    <property type="term" value="C:centriole"/>
    <property type="evidence" value="ECO:0007669"/>
    <property type="project" value="TreeGrafter"/>
</dbReference>
<feature type="region of interest" description="Disordered" evidence="2">
    <location>
        <begin position="694"/>
        <end position="775"/>
    </location>
</feature>
<dbReference type="EMBL" id="CAKKNE010000001">
    <property type="protein sequence ID" value="CAH0363998.1"/>
    <property type="molecule type" value="Genomic_DNA"/>
</dbReference>
<feature type="compositionally biased region" description="Basic and acidic residues" evidence="2">
    <location>
        <begin position="92"/>
        <end position="108"/>
    </location>
</feature>
<feature type="region of interest" description="Disordered" evidence="2">
    <location>
        <begin position="1"/>
        <end position="108"/>
    </location>
</feature>
<reference evidence="3" key="1">
    <citation type="submission" date="2021-11" db="EMBL/GenBank/DDBJ databases">
        <authorList>
            <consortium name="Genoscope - CEA"/>
            <person name="William W."/>
        </authorList>
    </citation>
    <scope>NUCLEOTIDE SEQUENCE</scope>
</reference>
<gene>
    <name evidence="3" type="ORF">PECAL_1P03450</name>
</gene>